<keyword evidence="1" id="KW-0812">Transmembrane</keyword>
<evidence type="ECO:0000313" key="2">
    <source>
        <dbReference type="EMBL" id="PXV67878.1"/>
    </source>
</evidence>
<accession>A0A318E9A0</accession>
<evidence type="ECO:0000256" key="1">
    <source>
        <dbReference type="SAM" id="Phobius"/>
    </source>
</evidence>
<dbReference type="AlphaFoldDB" id="A0A318E9A0"/>
<name>A0A318E9A0_9GAMM</name>
<protein>
    <submittedName>
        <fullName evidence="2">Uncharacterized protein</fullName>
    </submittedName>
</protein>
<feature type="transmembrane region" description="Helical" evidence="1">
    <location>
        <begin position="85"/>
        <end position="103"/>
    </location>
</feature>
<reference evidence="2 3" key="1">
    <citation type="submission" date="2018-04" db="EMBL/GenBank/DDBJ databases">
        <title>Genomic Encyclopedia of Type Strains, Phase IV (KMG-IV): sequencing the most valuable type-strain genomes for metagenomic binning, comparative biology and taxonomic classification.</title>
        <authorList>
            <person name="Goeker M."/>
        </authorList>
    </citation>
    <scope>NUCLEOTIDE SEQUENCE [LARGE SCALE GENOMIC DNA]</scope>
    <source>
        <strain evidence="2 3">DSM 104150</strain>
    </source>
</reference>
<feature type="non-terminal residue" evidence="2">
    <location>
        <position position="113"/>
    </location>
</feature>
<proteinExistence type="predicted"/>
<evidence type="ECO:0000313" key="3">
    <source>
        <dbReference type="Proteomes" id="UP000248330"/>
    </source>
</evidence>
<dbReference type="Proteomes" id="UP000248330">
    <property type="component" value="Unassembled WGS sequence"/>
</dbReference>
<gene>
    <name evidence="2" type="ORF">C8D93_105236</name>
</gene>
<keyword evidence="3" id="KW-1185">Reference proteome</keyword>
<comment type="caution">
    <text evidence="2">The sequence shown here is derived from an EMBL/GenBank/DDBJ whole genome shotgun (WGS) entry which is preliminary data.</text>
</comment>
<sequence>MPMRTFLRCSPVFLLFVPSWAYALTMEYITYNAFDETVAAFKRLGLIVSDPGFVILAACFVAVTCIGGSIFFGTQALGGRGGNPMSLITPFLIGIMLFWGMVLPKGALQIYDP</sequence>
<keyword evidence="1" id="KW-0472">Membrane</keyword>
<organism evidence="2 3">
    <name type="scientific">Sinimarinibacterium flocculans</name>
    <dbReference type="NCBI Taxonomy" id="985250"/>
    <lineage>
        <taxon>Bacteria</taxon>
        <taxon>Pseudomonadati</taxon>
        <taxon>Pseudomonadota</taxon>
        <taxon>Gammaproteobacteria</taxon>
        <taxon>Nevskiales</taxon>
        <taxon>Nevskiaceae</taxon>
        <taxon>Sinimarinibacterium</taxon>
    </lineage>
</organism>
<feature type="transmembrane region" description="Helical" evidence="1">
    <location>
        <begin position="53"/>
        <end position="73"/>
    </location>
</feature>
<keyword evidence="1" id="KW-1133">Transmembrane helix</keyword>
<dbReference type="EMBL" id="QICN01000005">
    <property type="protein sequence ID" value="PXV67878.1"/>
    <property type="molecule type" value="Genomic_DNA"/>
</dbReference>